<feature type="domain" description="DNA polymerase III delta subunit C-terminal" evidence="10">
    <location>
        <begin position="210"/>
        <end position="320"/>
    </location>
</feature>
<keyword evidence="6" id="KW-0239">DNA-directed DNA polymerase</keyword>
<evidence type="ECO:0000256" key="1">
    <source>
        <dbReference type="ARBA" id="ARBA00012417"/>
    </source>
</evidence>
<comment type="catalytic activity">
    <reaction evidence="9">
        <text>DNA(n) + a 2'-deoxyribonucleoside 5'-triphosphate = DNA(n+1) + diphosphate</text>
        <dbReference type="Rhea" id="RHEA:22508"/>
        <dbReference type="Rhea" id="RHEA-COMP:17339"/>
        <dbReference type="Rhea" id="RHEA-COMP:17340"/>
        <dbReference type="ChEBI" id="CHEBI:33019"/>
        <dbReference type="ChEBI" id="CHEBI:61560"/>
        <dbReference type="ChEBI" id="CHEBI:173112"/>
        <dbReference type="EC" id="2.7.7.7"/>
    </reaction>
</comment>
<evidence type="ECO:0000256" key="5">
    <source>
        <dbReference type="ARBA" id="ARBA00022705"/>
    </source>
</evidence>
<keyword evidence="4 12" id="KW-0548">Nucleotidyltransferase</keyword>
<evidence type="ECO:0000313" key="12">
    <source>
        <dbReference type="EMBL" id="VFP88724.1"/>
    </source>
</evidence>
<dbReference type="InterPro" id="IPR008921">
    <property type="entry name" value="DNA_pol3_clamp-load_cplx_C"/>
</dbReference>
<dbReference type="InterPro" id="IPR015199">
    <property type="entry name" value="DNA_pol_III_delta_C"/>
</dbReference>
<evidence type="ECO:0000256" key="9">
    <source>
        <dbReference type="ARBA" id="ARBA00049244"/>
    </source>
</evidence>
<dbReference type="Gene3D" id="3.40.50.300">
    <property type="entry name" value="P-loop containing nucleotide triphosphate hydrolases"/>
    <property type="match status" value="1"/>
</dbReference>
<comment type="function">
    <text evidence="8">DNA polymerase III is a complex, multichain enzyme responsible for most of the replicative synthesis in bacteria. This DNA polymerase also exhibits 3' to 5' exonuclease activity.</text>
</comment>
<dbReference type="AlphaFoldDB" id="A0A803FUB5"/>
<comment type="subunit">
    <text evidence="7">DNA polymerase III contains a core (composed of alpha, epsilon and theta chains) that associates with a tau subunit. This core dimerizes to form the POLIII' complex. PolIII' associates with the gamma complex (composed of gamma, delta, delta', psi and chi chains) and with the beta chain to form the complete DNA polymerase III complex.</text>
</comment>
<gene>
    <name evidence="12" type="primary">holB</name>
    <name evidence="12" type="ORF">ERCIPICE3303_569</name>
</gene>
<dbReference type="InterPro" id="IPR050238">
    <property type="entry name" value="DNA_Rep/Repair_Clamp_Loader"/>
</dbReference>
<dbReference type="Gene3D" id="1.20.272.10">
    <property type="match status" value="1"/>
</dbReference>
<dbReference type="OrthoDB" id="9811073at2"/>
<dbReference type="GO" id="GO:0009360">
    <property type="term" value="C:DNA polymerase III complex"/>
    <property type="evidence" value="ECO:0007669"/>
    <property type="project" value="InterPro"/>
</dbReference>
<dbReference type="PANTHER" id="PTHR11669">
    <property type="entry name" value="REPLICATION FACTOR C / DNA POLYMERASE III GAMMA-TAU SUBUNIT"/>
    <property type="match status" value="1"/>
</dbReference>
<dbReference type="InterPro" id="IPR027417">
    <property type="entry name" value="P-loop_NTPase"/>
</dbReference>
<evidence type="ECO:0000256" key="4">
    <source>
        <dbReference type="ARBA" id="ARBA00022695"/>
    </source>
</evidence>
<keyword evidence="3 12" id="KW-0808">Transferase</keyword>
<dbReference type="GO" id="GO:0006261">
    <property type="term" value="P:DNA-templated DNA replication"/>
    <property type="evidence" value="ECO:0007669"/>
    <property type="project" value="TreeGrafter"/>
</dbReference>
<keyword evidence="5" id="KW-0235">DNA replication</keyword>
<dbReference type="PANTHER" id="PTHR11669:SF8">
    <property type="entry name" value="DNA POLYMERASE III SUBUNIT DELTA"/>
    <property type="match status" value="1"/>
</dbReference>
<evidence type="ECO:0000259" key="11">
    <source>
        <dbReference type="Pfam" id="PF21500"/>
    </source>
</evidence>
<dbReference type="EMBL" id="LR217737">
    <property type="protein sequence ID" value="VFP88724.1"/>
    <property type="molecule type" value="Genomic_DNA"/>
</dbReference>
<dbReference type="Pfam" id="PF13177">
    <property type="entry name" value="DNA_pol3_delta2"/>
    <property type="match status" value="1"/>
</dbReference>
<dbReference type="SUPFAM" id="SSF48019">
    <property type="entry name" value="post-AAA+ oligomerization domain-like"/>
    <property type="match status" value="1"/>
</dbReference>
<evidence type="ECO:0000259" key="10">
    <source>
        <dbReference type="Pfam" id="PF09115"/>
    </source>
</evidence>
<evidence type="ECO:0000256" key="8">
    <source>
        <dbReference type="ARBA" id="ARBA00037724"/>
    </source>
</evidence>
<organism evidence="12 13">
    <name type="scientific">Candidatus Erwinia haradaeae</name>
    <dbReference type="NCBI Taxonomy" id="1922217"/>
    <lineage>
        <taxon>Bacteria</taxon>
        <taxon>Pseudomonadati</taxon>
        <taxon>Pseudomonadota</taxon>
        <taxon>Gammaproteobacteria</taxon>
        <taxon>Enterobacterales</taxon>
        <taxon>Erwiniaceae</taxon>
        <taxon>Erwinia</taxon>
    </lineage>
</organism>
<accession>A0A803FUB5</accession>
<dbReference type="RefSeq" id="WP_157991190.1">
    <property type="nucleotide sequence ID" value="NZ_LR217737.1"/>
</dbReference>
<protein>
    <recommendedName>
        <fullName evidence="2">DNA polymerase III subunit delta'</fullName>
        <ecNumber evidence="1">2.7.7.7</ecNumber>
    </recommendedName>
</protein>
<evidence type="ECO:0000256" key="6">
    <source>
        <dbReference type="ARBA" id="ARBA00022932"/>
    </source>
</evidence>
<sequence>MHRYPWLYDSYCKIVTQHLLHRGHHAILIQTVPGMAVDILILFIARWLMCENPLELDSCGECHACRLMKAGNHPDWYHLESDKNKNIIGIDVIRKLIEKLYHHSRLNGAKVVFIVDIQKLTESASGVLLKTLEEPPLDTWFFLINYQPSLVLSSLRSRCILWYLSPPNEEEGLAWLKNQSSGDITKFSTVLRLSSGAPLVALSLLNLHVWESRLQFCNALSDIVTGDFLRFLPILNYSDVLTRIYWVCSFLIDAGKWHQGARTCISNLDQEELVMKLSNVLSPQVLSLSYHAWMICRSRLLRLDSVNVELLLTEQLLHWEVLTKNH</sequence>
<dbReference type="InterPro" id="IPR048731">
    <property type="entry name" value="HolB_lid-gammaproteobact"/>
</dbReference>
<feature type="domain" description="DNA polymerase III subunit delta' AAA+ ATPase lid" evidence="11">
    <location>
        <begin position="167"/>
        <end position="205"/>
    </location>
</feature>
<dbReference type="GO" id="GO:0003887">
    <property type="term" value="F:DNA-directed DNA polymerase activity"/>
    <property type="evidence" value="ECO:0007669"/>
    <property type="project" value="UniProtKB-KW"/>
</dbReference>
<evidence type="ECO:0000313" key="13">
    <source>
        <dbReference type="Proteomes" id="UP000294289"/>
    </source>
</evidence>
<dbReference type="Pfam" id="PF21500">
    <property type="entry name" value="HolB_lid"/>
    <property type="match status" value="1"/>
</dbReference>
<proteinExistence type="predicted"/>
<name>A0A803FUB5_9GAMM</name>
<dbReference type="GO" id="GO:0003677">
    <property type="term" value="F:DNA binding"/>
    <property type="evidence" value="ECO:0007669"/>
    <property type="project" value="InterPro"/>
</dbReference>
<dbReference type="SUPFAM" id="SSF52540">
    <property type="entry name" value="P-loop containing nucleoside triphosphate hydrolases"/>
    <property type="match status" value="1"/>
</dbReference>
<dbReference type="EC" id="2.7.7.7" evidence="1"/>
<evidence type="ECO:0000256" key="7">
    <source>
        <dbReference type="ARBA" id="ARBA00026073"/>
    </source>
</evidence>
<evidence type="ECO:0000256" key="3">
    <source>
        <dbReference type="ARBA" id="ARBA00022679"/>
    </source>
</evidence>
<dbReference type="Proteomes" id="UP000294289">
    <property type="component" value="Chromosome"/>
</dbReference>
<evidence type="ECO:0000256" key="2">
    <source>
        <dbReference type="ARBA" id="ARBA00014363"/>
    </source>
</evidence>
<dbReference type="Pfam" id="PF09115">
    <property type="entry name" value="DNApol3-delta_C"/>
    <property type="match status" value="1"/>
</dbReference>
<reference evidence="12 13" key="1">
    <citation type="submission" date="2019-02" db="EMBL/GenBank/DDBJ databases">
        <authorList>
            <person name="Manzano-Marin A."/>
            <person name="Manzano-Marin A."/>
        </authorList>
    </citation>
    <scope>NUCLEOTIDE SEQUENCE [LARGE SCALE GENOMIC DNA]</scope>
    <source>
        <strain evidence="12 13">ErCipiceae</strain>
    </source>
</reference>